<dbReference type="EMBL" id="JAGSXH010000132">
    <property type="protein sequence ID" value="MBS2966234.1"/>
    <property type="molecule type" value="Genomic_DNA"/>
</dbReference>
<dbReference type="Proteomes" id="UP000677913">
    <property type="component" value="Unassembled WGS sequence"/>
</dbReference>
<keyword evidence="2" id="KW-1185">Reference proteome</keyword>
<proteinExistence type="predicted"/>
<organism evidence="1 2">
    <name type="scientific">Actinocrinis puniceicyclus</name>
    <dbReference type="NCBI Taxonomy" id="977794"/>
    <lineage>
        <taxon>Bacteria</taxon>
        <taxon>Bacillati</taxon>
        <taxon>Actinomycetota</taxon>
        <taxon>Actinomycetes</taxon>
        <taxon>Catenulisporales</taxon>
        <taxon>Actinospicaceae</taxon>
        <taxon>Actinocrinis</taxon>
    </lineage>
</organism>
<evidence type="ECO:0000313" key="1">
    <source>
        <dbReference type="EMBL" id="MBS2966234.1"/>
    </source>
</evidence>
<gene>
    <name evidence="1" type="ORF">KGA66_24530</name>
</gene>
<protein>
    <submittedName>
        <fullName evidence="1">Uncharacterized protein</fullName>
    </submittedName>
</protein>
<reference evidence="1" key="1">
    <citation type="submission" date="2021-04" db="EMBL/GenBank/DDBJ databases">
        <title>Genome based classification of Actinospica acidithermotolerans sp. nov., an actinobacterium isolated from an Indonesian hot spring.</title>
        <authorList>
            <person name="Kusuma A.B."/>
            <person name="Putra K.E."/>
            <person name="Nafisah S."/>
            <person name="Loh J."/>
            <person name="Nouioui I."/>
            <person name="Goodfellow M."/>
        </authorList>
    </citation>
    <scope>NUCLEOTIDE SEQUENCE</scope>
    <source>
        <strain evidence="1">DSM 45618</strain>
    </source>
</reference>
<dbReference type="RefSeq" id="WP_211471107.1">
    <property type="nucleotide sequence ID" value="NZ_JAGSXH010000132.1"/>
</dbReference>
<dbReference type="AlphaFoldDB" id="A0A8J8BGX8"/>
<name>A0A8J8BGX8_9ACTN</name>
<comment type="caution">
    <text evidence="1">The sequence shown here is derived from an EMBL/GenBank/DDBJ whole genome shotgun (WGS) entry which is preliminary data.</text>
</comment>
<sequence length="108" mass="11369">MDPGSTTDFARLAGAHLAAERQLIAEVETAIGSDRAARGAVEAHYLDPLRAELDADSPVVSAMTSAARAGGTAAFNKAVREFQANADRYEPAMNEYLQQSGLTECVLG</sequence>
<accession>A0A8J8BGX8</accession>
<evidence type="ECO:0000313" key="2">
    <source>
        <dbReference type="Proteomes" id="UP000677913"/>
    </source>
</evidence>